<evidence type="ECO:0000256" key="1">
    <source>
        <dbReference type="SAM" id="Phobius"/>
    </source>
</evidence>
<dbReference type="RefSeq" id="WP_161028105.1">
    <property type="nucleotide sequence ID" value="NZ_WWCJ01000025.1"/>
</dbReference>
<feature type="transmembrane region" description="Helical" evidence="1">
    <location>
        <begin position="113"/>
        <end position="131"/>
    </location>
</feature>
<keyword evidence="1" id="KW-1133">Transmembrane helix</keyword>
<dbReference type="EMBL" id="WWCJ01000025">
    <property type="protein sequence ID" value="MYN05157.1"/>
    <property type="molecule type" value="Genomic_DNA"/>
</dbReference>
<evidence type="ECO:0000313" key="4">
    <source>
        <dbReference type="Proteomes" id="UP000448575"/>
    </source>
</evidence>
<evidence type="ECO:0000313" key="3">
    <source>
        <dbReference type="EMBL" id="MYN05157.1"/>
    </source>
</evidence>
<dbReference type="Pfam" id="PF12158">
    <property type="entry name" value="DUF3592"/>
    <property type="match status" value="1"/>
</dbReference>
<dbReference type="Proteomes" id="UP000448575">
    <property type="component" value="Unassembled WGS sequence"/>
</dbReference>
<sequence>MRGAGLAAVLAAAWLLGGCYNRAQDVAQLARQHAVAAGRVAMLECRQNGRWWYEFTLDGKLRRGMSNDPAGCQARRVGDAVPVYYNPAHPALHRALAPAAAYEAEHGFYVPEWLWFGLGALALPLSALMALRRGSKN</sequence>
<protein>
    <submittedName>
        <fullName evidence="3">DUF3592 domain-containing protein</fullName>
    </submittedName>
</protein>
<gene>
    <name evidence="3" type="ORF">GTP41_23975</name>
</gene>
<organism evidence="3 4">
    <name type="scientific">Pseudoduganella guangdongensis</name>
    <dbReference type="NCBI Taxonomy" id="2692179"/>
    <lineage>
        <taxon>Bacteria</taxon>
        <taxon>Pseudomonadati</taxon>
        <taxon>Pseudomonadota</taxon>
        <taxon>Betaproteobacteria</taxon>
        <taxon>Burkholderiales</taxon>
        <taxon>Oxalobacteraceae</taxon>
        <taxon>Telluria group</taxon>
        <taxon>Pseudoduganella</taxon>
    </lineage>
</organism>
<keyword evidence="1" id="KW-0472">Membrane</keyword>
<name>A0A6N9HPE1_9BURK</name>
<dbReference type="InterPro" id="IPR021994">
    <property type="entry name" value="DUF3592"/>
</dbReference>
<dbReference type="PROSITE" id="PS51257">
    <property type="entry name" value="PROKAR_LIPOPROTEIN"/>
    <property type="match status" value="1"/>
</dbReference>
<accession>A0A6N9HPE1</accession>
<evidence type="ECO:0000259" key="2">
    <source>
        <dbReference type="Pfam" id="PF12158"/>
    </source>
</evidence>
<dbReference type="AlphaFoldDB" id="A0A6N9HPE1"/>
<proteinExistence type="predicted"/>
<feature type="domain" description="DUF3592" evidence="2">
    <location>
        <begin position="53"/>
        <end position="91"/>
    </location>
</feature>
<keyword evidence="4" id="KW-1185">Reference proteome</keyword>
<reference evidence="3 4" key="1">
    <citation type="submission" date="2019-12" db="EMBL/GenBank/DDBJ databases">
        <title>Novel species isolated from a subtropical stream in China.</title>
        <authorList>
            <person name="Lu H."/>
        </authorList>
    </citation>
    <scope>NUCLEOTIDE SEQUENCE [LARGE SCALE GENOMIC DNA]</scope>
    <source>
        <strain evidence="3 4">DS3</strain>
    </source>
</reference>
<keyword evidence="1" id="KW-0812">Transmembrane</keyword>
<comment type="caution">
    <text evidence="3">The sequence shown here is derived from an EMBL/GenBank/DDBJ whole genome shotgun (WGS) entry which is preliminary data.</text>
</comment>